<feature type="compositionally biased region" description="Acidic residues" evidence="1">
    <location>
        <begin position="48"/>
        <end position="62"/>
    </location>
</feature>
<reference evidence="4" key="1">
    <citation type="submission" date="2016-06" db="UniProtKB">
        <authorList>
            <consortium name="WormBaseParasite"/>
        </authorList>
    </citation>
    <scope>IDENTIFICATION</scope>
</reference>
<organism evidence="4">
    <name type="scientific">Soboliphyme baturini</name>
    <dbReference type="NCBI Taxonomy" id="241478"/>
    <lineage>
        <taxon>Eukaryota</taxon>
        <taxon>Metazoa</taxon>
        <taxon>Ecdysozoa</taxon>
        <taxon>Nematoda</taxon>
        <taxon>Enoplea</taxon>
        <taxon>Dorylaimia</taxon>
        <taxon>Dioctophymatida</taxon>
        <taxon>Dioctophymatoidea</taxon>
        <taxon>Soboliphymatidae</taxon>
        <taxon>Soboliphyme</taxon>
    </lineage>
</organism>
<reference evidence="2 3" key="2">
    <citation type="submission" date="2018-11" db="EMBL/GenBank/DDBJ databases">
        <authorList>
            <consortium name="Pathogen Informatics"/>
        </authorList>
    </citation>
    <scope>NUCLEOTIDE SEQUENCE [LARGE SCALE GENOMIC DNA]</scope>
</reference>
<protein>
    <submittedName>
        <fullName evidence="2 4">Uncharacterized protein</fullName>
    </submittedName>
</protein>
<name>A0A183JAL7_9BILA</name>
<accession>A0A183JAL7</accession>
<proteinExistence type="predicted"/>
<dbReference type="Proteomes" id="UP000270296">
    <property type="component" value="Unassembled WGS sequence"/>
</dbReference>
<dbReference type="AlphaFoldDB" id="A0A183JAL7"/>
<dbReference type="WBParaSite" id="SBAD_0001332801-mRNA-1">
    <property type="protein sequence ID" value="SBAD_0001332801-mRNA-1"/>
    <property type="gene ID" value="SBAD_0001332801"/>
</dbReference>
<evidence type="ECO:0000256" key="1">
    <source>
        <dbReference type="SAM" id="MobiDB-lite"/>
    </source>
</evidence>
<evidence type="ECO:0000313" key="4">
    <source>
        <dbReference type="WBParaSite" id="SBAD_0001332801-mRNA-1"/>
    </source>
</evidence>
<evidence type="ECO:0000313" key="2">
    <source>
        <dbReference type="EMBL" id="VDP52680.1"/>
    </source>
</evidence>
<dbReference type="EMBL" id="UZAM01019329">
    <property type="protein sequence ID" value="VDP52680.1"/>
    <property type="molecule type" value="Genomic_DNA"/>
</dbReference>
<evidence type="ECO:0000313" key="3">
    <source>
        <dbReference type="Proteomes" id="UP000270296"/>
    </source>
</evidence>
<sequence>MEGYIASPSFAIANLISVKTFTRLQTVDLASFAGEQVSGRYQRSATFEEIEEEEEEEEDDEHQPDQINFQTVSLTATTLASGKTNCRLFEGTVDLKCCSLKQQIADFSSKTSIDVVLPLSSEAMATWP</sequence>
<gene>
    <name evidence="2" type="ORF">SBAD_LOCUS12915</name>
</gene>
<feature type="region of interest" description="Disordered" evidence="1">
    <location>
        <begin position="39"/>
        <end position="66"/>
    </location>
</feature>
<keyword evidence="3" id="KW-1185">Reference proteome</keyword>